<keyword evidence="3 9" id="KW-0378">Hydrolase</keyword>
<accession>A0A814ZIT8</accession>
<keyword evidence="2" id="KW-0479">Metal-binding</keyword>
<evidence type="ECO:0000256" key="3">
    <source>
        <dbReference type="ARBA" id="ARBA00022801"/>
    </source>
</evidence>
<reference evidence="11" key="1">
    <citation type="submission" date="2021-02" db="EMBL/GenBank/DDBJ databases">
        <authorList>
            <person name="Nowell W R."/>
        </authorList>
    </citation>
    <scope>NUCLEOTIDE SEQUENCE</scope>
</reference>
<proteinExistence type="inferred from homology"/>
<keyword evidence="5 9" id="KW-0482">Metalloprotease</keyword>
<dbReference type="GO" id="GO:0034982">
    <property type="term" value="P:mitochondrial protein processing"/>
    <property type="evidence" value="ECO:0007669"/>
    <property type="project" value="TreeGrafter"/>
</dbReference>
<comment type="similarity">
    <text evidence="6 9">Belongs to the peptidase M48 family.</text>
</comment>
<evidence type="ECO:0000256" key="7">
    <source>
        <dbReference type="ARBA" id="ARBA00040360"/>
    </source>
</evidence>
<dbReference type="GO" id="GO:0005743">
    <property type="term" value="C:mitochondrial inner membrane"/>
    <property type="evidence" value="ECO:0007669"/>
    <property type="project" value="TreeGrafter"/>
</dbReference>
<comment type="caution">
    <text evidence="11">The sequence shown here is derived from an EMBL/GenBank/DDBJ whole genome shotgun (WGS) entry which is preliminary data.</text>
</comment>
<dbReference type="Pfam" id="PF01435">
    <property type="entry name" value="Peptidase_M48"/>
    <property type="match status" value="1"/>
</dbReference>
<keyword evidence="4 9" id="KW-0862">Zinc</keyword>
<evidence type="ECO:0000256" key="5">
    <source>
        <dbReference type="ARBA" id="ARBA00023049"/>
    </source>
</evidence>
<feature type="domain" description="Peptidase M48" evidence="10">
    <location>
        <begin position="2"/>
        <end position="49"/>
    </location>
</feature>
<dbReference type="Proteomes" id="UP000663891">
    <property type="component" value="Unassembled WGS sequence"/>
</dbReference>
<name>A0A814ZIT8_9BILA</name>
<evidence type="ECO:0000256" key="2">
    <source>
        <dbReference type="ARBA" id="ARBA00022723"/>
    </source>
</evidence>
<dbReference type="OrthoDB" id="7464992at2759"/>
<evidence type="ECO:0000256" key="8">
    <source>
        <dbReference type="ARBA" id="ARBA00042978"/>
    </source>
</evidence>
<dbReference type="GO" id="GO:0004222">
    <property type="term" value="F:metalloendopeptidase activity"/>
    <property type="evidence" value="ECO:0007669"/>
    <property type="project" value="InterPro"/>
</dbReference>
<dbReference type="GO" id="GO:0046872">
    <property type="term" value="F:metal ion binding"/>
    <property type="evidence" value="ECO:0007669"/>
    <property type="project" value="UniProtKB-KW"/>
</dbReference>
<dbReference type="InterPro" id="IPR001915">
    <property type="entry name" value="Peptidase_M48"/>
</dbReference>
<dbReference type="PANTHER" id="PTHR22726:SF1">
    <property type="entry name" value="METALLOENDOPEPTIDASE OMA1, MITOCHONDRIAL"/>
    <property type="match status" value="1"/>
</dbReference>
<evidence type="ECO:0000256" key="4">
    <source>
        <dbReference type="ARBA" id="ARBA00022833"/>
    </source>
</evidence>
<evidence type="ECO:0000313" key="11">
    <source>
        <dbReference type="EMBL" id="CAF1243860.1"/>
    </source>
</evidence>
<evidence type="ECO:0000256" key="1">
    <source>
        <dbReference type="ARBA" id="ARBA00022670"/>
    </source>
</evidence>
<comment type="cofactor">
    <cofactor evidence="9">
        <name>Zn(2+)</name>
        <dbReference type="ChEBI" id="CHEBI:29105"/>
    </cofactor>
    <text evidence="9">Binds 1 zinc ion per subunit.</text>
</comment>
<evidence type="ECO:0000259" key="10">
    <source>
        <dbReference type="Pfam" id="PF01435"/>
    </source>
</evidence>
<dbReference type="PANTHER" id="PTHR22726">
    <property type="entry name" value="METALLOENDOPEPTIDASE OMA1"/>
    <property type="match status" value="1"/>
</dbReference>
<evidence type="ECO:0000256" key="6">
    <source>
        <dbReference type="ARBA" id="ARBA00038233"/>
    </source>
</evidence>
<dbReference type="EMBL" id="CAJNON010000401">
    <property type="protein sequence ID" value="CAF1243860.1"/>
    <property type="molecule type" value="Genomic_DNA"/>
</dbReference>
<protein>
    <recommendedName>
        <fullName evidence="7">Metalloendopeptidase OMA1, mitochondrial</fullName>
    </recommendedName>
    <alternativeName>
        <fullName evidence="8">Overlapping with the m-AAA protease 1 homolog</fullName>
    </alternativeName>
</protein>
<organism evidence="11 12">
    <name type="scientific">Adineta steineri</name>
    <dbReference type="NCBI Taxonomy" id="433720"/>
    <lineage>
        <taxon>Eukaryota</taxon>
        <taxon>Metazoa</taxon>
        <taxon>Spiralia</taxon>
        <taxon>Gnathifera</taxon>
        <taxon>Rotifera</taxon>
        <taxon>Eurotatoria</taxon>
        <taxon>Bdelloidea</taxon>
        <taxon>Adinetida</taxon>
        <taxon>Adinetidae</taxon>
        <taxon>Adineta</taxon>
    </lineage>
</organism>
<evidence type="ECO:0000256" key="9">
    <source>
        <dbReference type="RuleBase" id="RU003983"/>
    </source>
</evidence>
<keyword evidence="1 9" id="KW-0645">Protease</keyword>
<sequence>MLAAKSCYDVRESVSFWKAAAVADIEAAIPEFMSTHPANAKRAENLDKIVPWALDLRRECNCAPLPQNKTLGVLNLSTHPEEKIMAPIEKHAGGLRHIPLRYQKCLDAHPQAAKQVETTKSYGAQIKSLVGLFWFGNKQLV</sequence>
<dbReference type="AlphaFoldDB" id="A0A814ZIT8"/>
<gene>
    <name evidence="11" type="ORF">VCS650_LOCUS27951</name>
</gene>
<evidence type="ECO:0000313" key="12">
    <source>
        <dbReference type="Proteomes" id="UP000663891"/>
    </source>
</evidence>
<dbReference type="InterPro" id="IPR051156">
    <property type="entry name" value="Mito/Outer_Membr_Metalloprot"/>
</dbReference>
<dbReference type="GO" id="GO:0006515">
    <property type="term" value="P:protein quality control for misfolded or incompletely synthesized proteins"/>
    <property type="evidence" value="ECO:0007669"/>
    <property type="project" value="TreeGrafter"/>
</dbReference>